<feature type="region of interest" description="Disordered" evidence="2">
    <location>
        <begin position="1130"/>
        <end position="1187"/>
    </location>
</feature>
<sequence length="1187" mass="136559">MSSTEQGKRWYDGAMQTVTRSLSQRSLTGMDSPSEGTQRPPIPMSASFGSIDIPFLNRSSHGKKESLADTVKTLSEENQRLTETAAKLEDEYLSQIDNSTQSFREQKNLLNEQLDIKEKQIVELQERCNSMEALLRERDAGFQELKTEAESYRRTLMELEQKSRHLDTGLREEKKESGGSNDQIQEEKEELLALREQCHHYSAQLTELNSQLAVLQADAESKDQSKNVEVRDLRVMNESQQEEIDSLRQHLEQLQNNLSSQKEKYENSLKSLKEDLETTKVESSKQVTELSKDVERLEKENQALKKPKSAFEEDDNEDLMARVESLERERRMVDDDYQRRISKLQHSHKLALQELQEELDARENELRKLRRERSTAEVTEDSRISEMKAEIQKLKIDLLQASRVRDEEEEFLSDRKSMEKEISALRVKLEERDATIASFTSTSNTLNEQVVSQKNELCSLRSVNSAVEVARLKRELEAKAKVEETLMGQFQQLRKQAHSTHEELAHLHTMLEQITAEKNRLERSLDEACVSPDKVAAEHTRRQLQERDDAIANLVKQSIALEKTIRELQDELSFTKKQQALMQENGPSSVSSQEVSQLRREAEVFAGQVIELDEEIDSLRKSLESKDGEIADLKRVIHKLESSSGRRSAALSSRDAMDLKAELDELKEANEVQLEEIRLLRRRARELEAQADQVSRAQHEASTIRFEAEQLKDSVATLSKEKDDVLNELNTLKKRYEQDIATMKRELHAAKTQQSRSIVELEDELMIRDNALAQQKTGNIDEMELQGLHDELSTLRQNFASQSASLESANSTIKELESMIANKSSVDTVRYEEEKEELLAEIESLHEQLESAQLELKRVEEQRFIIDDFKAKLESADEAREASEKSIVDTYERKLSLLKLDKDLIIDKLRSELMVEKEGNTEELNEFEDRIKEYENEISELKEELKTQVEERESRIFSLESTLEAQEQLLKNMRIEMDHLQSSMDITAETRRKQADDMQQDLLEVTSKNAKLEREIDSLKAQSEADRLKYESEVTSLQDKIASLESASFESHQDDTDAKMEARLQAVKERLEKLSWRNTSLKEENMELREKLLKAEEVANQCAVQDQEEISALKARIEEQTLRIQELETISTKSRTPSRPRAIFSPPPAPPQSTNRSVERRPSNRLGGILSLGKRSSSVPRGTTGEI</sequence>
<dbReference type="PANTHER" id="PTHR18874:SF10">
    <property type="entry name" value="CENTROMERE PROTEIN F"/>
    <property type="match status" value="1"/>
</dbReference>
<evidence type="ECO:0000313" key="4">
    <source>
        <dbReference type="Proteomes" id="UP000198406"/>
    </source>
</evidence>
<dbReference type="EMBL" id="BDSP01000201">
    <property type="protein sequence ID" value="GAX23407.1"/>
    <property type="molecule type" value="Genomic_DNA"/>
</dbReference>
<feature type="compositionally biased region" description="Basic and acidic residues" evidence="2">
    <location>
        <begin position="1"/>
        <end position="11"/>
    </location>
</feature>
<dbReference type="GO" id="GO:0010389">
    <property type="term" value="P:regulation of G2/M transition of mitotic cell cycle"/>
    <property type="evidence" value="ECO:0007669"/>
    <property type="project" value="TreeGrafter"/>
</dbReference>
<feature type="coiled-coil region" evidence="1">
    <location>
        <begin position="504"/>
        <end position="585"/>
    </location>
</feature>
<dbReference type="GO" id="GO:0000775">
    <property type="term" value="C:chromosome, centromeric region"/>
    <property type="evidence" value="ECO:0007669"/>
    <property type="project" value="InterPro"/>
</dbReference>
<dbReference type="Gene3D" id="1.20.5.490">
    <property type="entry name" value="Single helix bin"/>
    <property type="match status" value="1"/>
</dbReference>
<evidence type="ECO:0000256" key="1">
    <source>
        <dbReference type="SAM" id="Coils"/>
    </source>
</evidence>
<dbReference type="GO" id="GO:0005634">
    <property type="term" value="C:nucleus"/>
    <property type="evidence" value="ECO:0007669"/>
    <property type="project" value="TreeGrafter"/>
</dbReference>
<dbReference type="InParanoid" id="A0A1Z5KAY2"/>
<protein>
    <submittedName>
        <fullName evidence="3">Uncharacterized protein</fullName>
    </submittedName>
</protein>
<feature type="region of interest" description="Disordered" evidence="2">
    <location>
        <begin position="163"/>
        <end position="185"/>
    </location>
</feature>
<feature type="compositionally biased region" description="Polar residues" evidence="2">
    <location>
        <begin position="1174"/>
        <end position="1187"/>
    </location>
</feature>
<evidence type="ECO:0000256" key="2">
    <source>
        <dbReference type="SAM" id="MobiDB-lite"/>
    </source>
</evidence>
<feature type="compositionally biased region" description="Basic and acidic residues" evidence="2">
    <location>
        <begin position="163"/>
        <end position="177"/>
    </location>
</feature>
<evidence type="ECO:0000313" key="3">
    <source>
        <dbReference type="EMBL" id="GAX23407.1"/>
    </source>
</evidence>
<feature type="coiled-coil region" evidence="1">
    <location>
        <begin position="910"/>
        <end position="1130"/>
    </location>
</feature>
<dbReference type="Proteomes" id="UP000198406">
    <property type="component" value="Unassembled WGS sequence"/>
</dbReference>
<keyword evidence="4" id="KW-1185">Reference proteome</keyword>
<feature type="coiled-coil region" evidence="1">
    <location>
        <begin position="609"/>
        <end position="764"/>
    </location>
</feature>
<feature type="region of interest" description="Disordered" evidence="2">
    <location>
        <begin position="1"/>
        <end position="49"/>
    </location>
</feature>
<keyword evidence="1" id="KW-0175">Coiled coil</keyword>
<comment type="caution">
    <text evidence="3">The sequence shown here is derived from an EMBL/GenBank/DDBJ whole genome shotgun (WGS) entry which is preliminary data.</text>
</comment>
<organism evidence="3 4">
    <name type="scientific">Fistulifera solaris</name>
    <name type="common">Oleaginous diatom</name>
    <dbReference type="NCBI Taxonomy" id="1519565"/>
    <lineage>
        <taxon>Eukaryota</taxon>
        <taxon>Sar</taxon>
        <taxon>Stramenopiles</taxon>
        <taxon>Ochrophyta</taxon>
        <taxon>Bacillariophyta</taxon>
        <taxon>Bacillariophyceae</taxon>
        <taxon>Bacillariophycidae</taxon>
        <taxon>Naviculales</taxon>
        <taxon>Naviculaceae</taxon>
        <taxon>Fistulifera</taxon>
    </lineage>
</organism>
<dbReference type="GO" id="GO:0070840">
    <property type="term" value="F:dynein complex binding"/>
    <property type="evidence" value="ECO:0007669"/>
    <property type="project" value="TreeGrafter"/>
</dbReference>
<dbReference type="PANTHER" id="PTHR18874">
    <property type="entry name" value="CMF/LEK/CENP CELL DIVISION-RELATED"/>
    <property type="match status" value="1"/>
</dbReference>
<dbReference type="AlphaFoldDB" id="A0A1Z5KAY2"/>
<dbReference type="GO" id="GO:0051310">
    <property type="term" value="P:metaphase chromosome alignment"/>
    <property type="evidence" value="ECO:0007669"/>
    <property type="project" value="TreeGrafter"/>
</dbReference>
<dbReference type="GO" id="GO:0008017">
    <property type="term" value="F:microtubule binding"/>
    <property type="evidence" value="ECO:0007669"/>
    <property type="project" value="InterPro"/>
</dbReference>
<feature type="coiled-coil region" evidence="1">
    <location>
        <begin position="806"/>
        <end position="886"/>
    </location>
</feature>
<gene>
    <name evidence="3" type="ORF">FisN_15Lh128</name>
</gene>
<dbReference type="OrthoDB" id="49568at2759"/>
<accession>A0A1Z5KAY2</accession>
<dbReference type="GO" id="GO:0000922">
    <property type="term" value="C:spindle pole"/>
    <property type="evidence" value="ECO:0007669"/>
    <property type="project" value="TreeGrafter"/>
</dbReference>
<dbReference type="InterPro" id="IPR043513">
    <property type="entry name" value="Cenp-F"/>
</dbReference>
<dbReference type="GO" id="GO:0000278">
    <property type="term" value="P:mitotic cell cycle"/>
    <property type="evidence" value="ECO:0007669"/>
    <property type="project" value="TreeGrafter"/>
</dbReference>
<feature type="compositionally biased region" description="Polar residues" evidence="2">
    <location>
        <begin position="16"/>
        <end position="37"/>
    </location>
</feature>
<name>A0A1Z5KAY2_FISSO</name>
<reference evidence="3 4" key="1">
    <citation type="journal article" date="2015" name="Plant Cell">
        <title>Oil accumulation by the oleaginous diatom Fistulifera solaris as revealed by the genome and transcriptome.</title>
        <authorList>
            <person name="Tanaka T."/>
            <person name="Maeda Y."/>
            <person name="Veluchamy A."/>
            <person name="Tanaka M."/>
            <person name="Abida H."/>
            <person name="Marechal E."/>
            <person name="Bowler C."/>
            <person name="Muto M."/>
            <person name="Sunaga Y."/>
            <person name="Tanaka M."/>
            <person name="Yoshino T."/>
            <person name="Taniguchi T."/>
            <person name="Fukuda Y."/>
            <person name="Nemoto M."/>
            <person name="Matsumoto M."/>
            <person name="Wong P.S."/>
            <person name="Aburatani S."/>
            <person name="Fujibuchi W."/>
        </authorList>
    </citation>
    <scope>NUCLEOTIDE SEQUENCE [LARGE SCALE GENOMIC DNA]</scope>
    <source>
        <strain evidence="3 4">JPCC DA0580</strain>
    </source>
</reference>
<proteinExistence type="predicted"/>